<comment type="caution">
    <text evidence="2">The sequence shown here is derived from an EMBL/GenBank/DDBJ whole genome shotgun (WGS) entry which is preliminary data.</text>
</comment>
<accession>A0A8T1CX01</accession>
<gene>
    <name evidence="2" type="ORF">PC117_g13846</name>
</gene>
<dbReference type="EMBL" id="RCMK01000416">
    <property type="protein sequence ID" value="KAG2929990.1"/>
    <property type="molecule type" value="Genomic_DNA"/>
</dbReference>
<feature type="region of interest" description="Disordered" evidence="1">
    <location>
        <begin position="1"/>
        <end position="21"/>
    </location>
</feature>
<sequence length="51" mass="5779">MIESIFKGLERSSHERSIHNEPRMAAVQRYFDRANAIQMLGSGNSGLTRSK</sequence>
<dbReference type="AlphaFoldDB" id="A0A8T1CX01"/>
<evidence type="ECO:0000313" key="2">
    <source>
        <dbReference type="EMBL" id="KAG2929990.1"/>
    </source>
</evidence>
<reference evidence="2" key="1">
    <citation type="submission" date="2018-10" db="EMBL/GenBank/DDBJ databases">
        <title>Effector identification in a new, highly contiguous assembly of the strawberry crown rot pathogen Phytophthora cactorum.</title>
        <authorList>
            <person name="Armitage A.D."/>
            <person name="Nellist C.F."/>
            <person name="Bates H."/>
            <person name="Vickerstaff R.J."/>
            <person name="Harrison R.J."/>
        </authorList>
    </citation>
    <scope>NUCLEOTIDE SEQUENCE</scope>
    <source>
        <strain evidence="2">4040</strain>
    </source>
</reference>
<proteinExistence type="predicted"/>
<feature type="compositionally biased region" description="Basic and acidic residues" evidence="1">
    <location>
        <begin position="8"/>
        <end position="21"/>
    </location>
</feature>
<name>A0A8T1CX01_9STRA</name>
<evidence type="ECO:0000313" key="3">
    <source>
        <dbReference type="Proteomes" id="UP000736787"/>
    </source>
</evidence>
<dbReference type="Proteomes" id="UP000736787">
    <property type="component" value="Unassembled WGS sequence"/>
</dbReference>
<protein>
    <submittedName>
        <fullName evidence="2">Uncharacterized protein</fullName>
    </submittedName>
</protein>
<evidence type="ECO:0000256" key="1">
    <source>
        <dbReference type="SAM" id="MobiDB-lite"/>
    </source>
</evidence>
<organism evidence="2 3">
    <name type="scientific">Phytophthora cactorum</name>
    <dbReference type="NCBI Taxonomy" id="29920"/>
    <lineage>
        <taxon>Eukaryota</taxon>
        <taxon>Sar</taxon>
        <taxon>Stramenopiles</taxon>
        <taxon>Oomycota</taxon>
        <taxon>Peronosporomycetes</taxon>
        <taxon>Peronosporales</taxon>
        <taxon>Peronosporaceae</taxon>
        <taxon>Phytophthora</taxon>
    </lineage>
</organism>